<keyword evidence="5" id="KW-0229">DNA integration</keyword>
<dbReference type="PROSITE" id="PS51898">
    <property type="entry name" value="TYR_RECOMBINASE"/>
    <property type="match status" value="1"/>
</dbReference>
<keyword evidence="7" id="KW-0233">DNA recombination</keyword>
<keyword evidence="13" id="KW-1185">Reference proteome</keyword>
<comment type="subcellular location">
    <subcellularLocation>
        <location evidence="1">Cytoplasm</location>
    </subcellularLocation>
</comment>
<name>A0A1G6U5L3_NIADE</name>
<keyword evidence="8" id="KW-0131">Cell cycle</keyword>
<dbReference type="Gene3D" id="1.10.150.130">
    <property type="match status" value="1"/>
</dbReference>
<dbReference type="GO" id="GO:0006310">
    <property type="term" value="P:DNA recombination"/>
    <property type="evidence" value="ECO:0007669"/>
    <property type="project" value="UniProtKB-KW"/>
</dbReference>
<dbReference type="PANTHER" id="PTHR30349">
    <property type="entry name" value="PHAGE INTEGRASE-RELATED"/>
    <property type="match status" value="1"/>
</dbReference>
<gene>
    <name evidence="12" type="ORF">SAMN04487894_108156</name>
</gene>
<keyword evidence="4" id="KW-0159">Chromosome partition</keyword>
<feature type="domain" description="Tyr recombinase" evidence="10">
    <location>
        <begin position="111"/>
        <end position="294"/>
    </location>
</feature>
<dbReference type="Proteomes" id="UP000198757">
    <property type="component" value="Unassembled WGS sequence"/>
</dbReference>
<organism evidence="12 13">
    <name type="scientific">Niabella drilacis (strain DSM 25811 / CCM 8410 / CCUG 62505 / LMG 26954 / E90)</name>
    <dbReference type="NCBI Taxonomy" id="1285928"/>
    <lineage>
        <taxon>Bacteria</taxon>
        <taxon>Pseudomonadati</taxon>
        <taxon>Bacteroidota</taxon>
        <taxon>Chitinophagia</taxon>
        <taxon>Chitinophagales</taxon>
        <taxon>Chitinophagaceae</taxon>
        <taxon>Niabella</taxon>
    </lineage>
</organism>
<dbReference type="SUPFAM" id="SSF56349">
    <property type="entry name" value="DNA breaking-rejoining enzymes"/>
    <property type="match status" value="1"/>
</dbReference>
<dbReference type="Pfam" id="PF02899">
    <property type="entry name" value="Phage_int_SAM_1"/>
    <property type="match status" value="1"/>
</dbReference>
<accession>A0A1G6U5L3</accession>
<evidence type="ECO:0000256" key="4">
    <source>
        <dbReference type="ARBA" id="ARBA00022829"/>
    </source>
</evidence>
<dbReference type="GO" id="GO:0007059">
    <property type="term" value="P:chromosome segregation"/>
    <property type="evidence" value="ECO:0007669"/>
    <property type="project" value="UniProtKB-KW"/>
</dbReference>
<evidence type="ECO:0000256" key="1">
    <source>
        <dbReference type="ARBA" id="ARBA00004496"/>
    </source>
</evidence>
<evidence type="ECO:0000259" key="11">
    <source>
        <dbReference type="PROSITE" id="PS51900"/>
    </source>
</evidence>
<evidence type="ECO:0000313" key="13">
    <source>
        <dbReference type="Proteomes" id="UP000198757"/>
    </source>
</evidence>
<dbReference type="InterPro" id="IPR011010">
    <property type="entry name" value="DNA_brk_join_enz"/>
</dbReference>
<evidence type="ECO:0000313" key="12">
    <source>
        <dbReference type="EMBL" id="SDD36658.1"/>
    </source>
</evidence>
<evidence type="ECO:0000259" key="10">
    <source>
        <dbReference type="PROSITE" id="PS51898"/>
    </source>
</evidence>
<sequence>MPELLPDHIESFTRYLRFEKRYSQHTVTAYSTDLREFCIFISETYGKLPLGAVDFGCVRSWLADLMGAGITPRSINRKISTLKSFFKYHIKMGVIGENPMFRVVAPKTSKRLPSFVNEQDMKSLNETLVLATEDWKSLNAKMLIQLFYGTGMRLSELIQLKGSQVDSSRGQVKVLGKGNKERVLPLDPALISSIKEYDAAKRQQFTDLPDELLVTEKGKKLYPKYAYLLVRKYLSTITTLDKKSPHVLRHTFATHLMNNGAEIKAVKDLLGHASLAATQVYTHNSIEKLKEEYRKAHPKAG</sequence>
<dbReference type="STRING" id="1285928.SAMN04487894_108156"/>
<dbReference type="PANTHER" id="PTHR30349:SF77">
    <property type="entry name" value="TYROSINE RECOMBINASE XERC"/>
    <property type="match status" value="1"/>
</dbReference>
<dbReference type="AlphaFoldDB" id="A0A1G6U5L3"/>
<evidence type="ECO:0000256" key="7">
    <source>
        <dbReference type="ARBA" id="ARBA00023172"/>
    </source>
</evidence>
<reference evidence="13" key="1">
    <citation type="submission" date="2016-10" db="EMBL/GenBank/DDBJ databases">
        <authorList>
            <person name="Varghese N."/>
            <person name="Submissions S."/>
        </authorList>
    </citation>
    <scope>NUCLEOTIDE SEQUENCE [LARGE SCALE GENOMIC DNA]</scope>
    <source>
        <strain evidence="13">DSM 25811 / CCM 8410 / LMG 26954 / E90</strain>
    </source>
</reference>
<dbReference type="InterPro" id="IPR002104">
    <property type="entry name" value="Integrase_catalytic"/>
</dbReference>
<evidence type="ECO:0000256" key="9">
    <source>
        <dbReference type="PROSITE-ProRule" id="PRU01248"/>
    </source>
</evidence>
<dbReference type="GO" id="GO:0003677">
    <property type="term" value="F:DNA binding"/>
    <property type="evidence" value="ECO:0007669"/>
    <property type="project" value="UniProtKB-UniRule"/>
</dbReference>
<dbReference type="InterPro" id="IPR010998">
    <property type="entry name" value="Integrase_recombinase_N"/>
</dbReference>
<dbReference type="InterPro" id="IPR044068">
    <property type="entry name" value="CB"/>
</dbReference>
<proteinExistence type="predicted"/>
<dbReference type="Pfam" id="PF00589">
    <property type="entry name" value="Phage_integrase"/>
    <property type="match status" value="1"/>
</dbReference>
<protein>
    <submittedName>
        <fullName evidence="12">Integrase/recombinase XerC</fullName>
    </submittedName>
</protein>
<dbReference type="GO" id="GO:0051301">
    <property type="term" value="P:cell division"/>
    <property type="evidence" value="ECO:0007669"/>
    <property type="project" value="UniProtKB-KW"/>
</dbReference>
<keyword evidence="6 9" id="KW-0238">DNA-binding</keyword>
<dbReference type="PROSITE" id="PS51900">
    <property type="entry name" value="CB"/>
    <property type="match status" value="1"/>
</dbReference>
<dbReference type="EMBL" id="FMZO01000008">
    <property type="protein sequence ID" value="SDD36658.1"/>
    <property type="molecule type" value="Genomic_DNA"/>
</dbReference>
<dbReference type="RefSeq" id="WP_090391087.1">
    <property type="nucleotide sequence ID" value="NZ_FMZO01000008.1"/>
</dbReference>
<feature type="domain" description="Core-binding (CB)" evidence="11">
    <location>
        <begin position="3"/>
        <end position="90"/>
    </location>
</feature>
<dbReference type="InterPro" id="IPR004107">
    <property type="entry name" value="Integrase_SAM-like_N"/>
</dbReference>
<keyword evidence="3" id="KW-0132">Cell division</keyword>
<dbReference type="GO" id="GO:0015074">
    <property type="term" value="P:DNA integration"/>
    <property type="evidence" value="ECO:0007669"/>
    <property type="project" value="UniProtKB-KW"/>
</dbReference>
<dbReference type="InterPro" id="IPR013762">
    <property type="entry name" value="Integrase-like_cat_sf"/>
</dbReference>
<evidence type="ECO:0000256" key="6">
    <source>
        <dbReference type="ARBA" id="ARBA00023125"/>
    </source>
</evidence>
<evidence type="ECO:0000256" key="3">
    <source>
        <dbReference type="ARBA" id="ARBA00022618"/>
    </source>
</evidence>
<keyword evidence="2" id="KW-0963">Cytoplasm</keyword>
<dbReference type="InterPro" id="IPR050090">
    <property type="entry name" value="Tyrosine_recombinase_XerCD"/>
</dbReference>
<evidence type="ECO:0000256" key="2">
    <source>
        <dbReference type="ARBA" id="ARBA00022490"/>
    </source>
</evidence>
<evidence type="ECO:0000256" key="5">
    <source>
        <dbReference type="ARBA" id="ARBA00022908"/>
    </source>
</evidence>
<dbReference type="Gene3D" id="1.10.443.10">
    <property type="entry name" value="Intergrase catalytic core"/>
    <property type="match status" value="1"/>
</dbReference>
<dbReference type="GO" id="GO:0005737">
    <property type="term" value="C:cytoplasm"/>
    <property type="evidence" value="ECO:0007669"/>
    <property type="project" value="UniProtKB-SubCell"/>
</dbReference>
<evidence type="ECO:0000256" key="8">
    <source>
        <dbReference type="ARBA" id="ARBA00023306"/>
    </source>
</evidence>
<dbReference type="OrthoDB" id="9801717at2"/>